<reference evidence="1" key="1">
    <citation type="journal article" date="2020" name="Stud. Mycol.">
        <title>101 Dothideomycetes genomes: a test case for predicting lifestyles and emergence of pathogens.</title>
        <authorList>
            <person name="Haridas S."/>
            <person name="Albert R."/>
            <person name="Binder M."/>
            <person name="Bloem J."/>
            <person name="Labutti K."/>
            <person name="Salamov A."/>
            <person name="Andreopoulos B."/>
            <person name="Baker S."/>
            <person name="Barry K."/>
            <person name="Bills G."/>
            <person name="Bluhm B."/>
            <person name="Cannon C."/>
            <person name="Castanera R."/>
            <person name="Culley D."/>
            <person name="Daum C."/>
            <person name="Ezra D."/>
            <person name="Gonzalez J."/>
            <person name="Henrissat B."/>
            <person name="Kuo A."/>
            <person name="Liang C."/>
            <person name="Lipzen A."/>
            <person name="Lutzoni F."/>
            <person name="Magnuson J."/>
            <person name="Mondo S."/>
            <person name="Nolan M."/>
            <person name="Ohm R."/>
            <person name="Pangilinan J."/>
            <person name="Park H.-J."/>
            <person name="Ramirez L."/>
            <person name="Alfaro M."/>
            <person name="Sun H."/>
            <person name="Tritt A."/>
            <person name="Yoshinaga Y."/>
            <person name="Zwiers L.-H."/>
            <person name="Turgeon B."/>
            <person name="Goodwin S."/>
            <person name="Spatafora J."/>
            <person name="Crous P."/>
            <person name="Grigoriev I."/>
        </authorList>
    </citation>
    <scope>NUCLEOTIDE SEQUENCE</scope>
    <source>
        <strain evidence="1">CBS 262.69</strain>
    </source>
</reference>
<gene>
    <name evidence="1" type="ORF">EJ06DRAFT_557960</name>
</gene>
<protein>
    <recommendedName>
        <fullName evidence="3">UBA domain-containing protein</fullName>
    </recommendedName>
</protein>
<name>A0A6G1HSD6_9PEZI</name>
<sequence>MAALTTATATTTTAASTTMDVPTTMNFTTTTDSTTTNDAMTTTAATTTTKTETETEVVAVDEEYEEYPYENDIDFLMGFGIDRETAVKALADAHGNVTEARKLTQERNARLLMKEIGCSYWEAYDTLQMTDWDMIMARDIIISCR</sequence>
<dbReference type="SUPFAM" id="SSF46934">
    <property type="entry name" value="UBA-like"/>
    <property type="match status" value="1"/>
</dbReference>
<dbReference type="EMBL" id="ML996699">
    <property type="protein sequence ID" value="KAF2398776.1"/>
    <property type="molecule type" value="Genomic_DNA"/>
</dbReference>
<dbReference type="AlphaFoldDB" id="A0A6G1HSD6"/>
<organism evidence="1 2">
    <name type="scientific">Trichodelitschia bisporula</name>
    <dbReference type="NCBI Taxonomy" id="703511"/>
    <lineage>
        <taxon>Eukaryota</taxon>
        <taxon>Fungi</taxon>
        <taxon>Dikarya</taxon>
        <taxon>Ascomycota</taxon>
        <taxon>Pezizomycotina</taxon>
        <taxon>Dothideomycetes</taxon>
        <taxon>Dothideomycetes incertae sedis</taxon>
        <taxon>Phaeotrichales</taxon>
        <taxon>Phaeotrichaceae</taxon>
        <taxon>Trichodelitschia</taxon>
    </lineage>
</organism>
<dbReference type="InterPro" id="IPR009060">
    <property type="entry name" value="UBA-like_sf"/>
</dbReference>
<dbReference type="Proteomes" id="UP000799640">
    <property type="component" value="Unassembled WGS sequence"/>
</dbReference>
<evidence type="ECO:0008006" key="3">
    <source>
        <dbReference type="Google" id="ProtNLM"/>
    </source>
</evidence>
<keyword evidence="2" id="KW-1185">Reference proteome</keyword>
<accession>A0A6G1HSD6</accession>
<evidence type="ECO:0000313" key="2">
    <source>
        <dbReference type="Proteomes" id="UP000799640"/>
    </source>
</evidence>
<evidence type="ECO:0000313" key="1">
    <source>
        <dbReference type="EMBL" id="KAF2398776.1"/>
    </source>
</evidence>
<proteinExistence type="predicted"/>